<sequence>MNNHARVEIKRLQVAAWTSLPLLPRHSQRPPPPPPPQPRRFHDDHEDRAPLESDGRDVGNGRAGRGGRRFQRPDDRAGLQGEPFWSPLRKASRSLAKGPTLLRGPAFVAPRDRARGEIDRTGPKKSYLKVSASTQTQATVGRRD</sequence>
<reference evidence="3" key="1">
    <citation type="submission" date="2019-12" db="UniProtKB">
        <authorList>
            <consortium name="WormBaseParasite"/>
        </authorList>
    </citation>
    <scope>IDENTIFICATION</scope>
</reference>
<feature type="compositionally biased region" description="Basic and acidic residues" evidence="1">
    <location>
        <begin position="40"/>
        <end position="59"/>
    </location>
</feature>
<evidence type="ECO:0000313" key="2">
    <source>
        <dbReference type="Proteomes" id="UP000046395"/>
    </source>
</evidence>
<feature type="compositionally biased region" description="Polar residues" evidence="1">
    <location>
        <begin position="131"/>
        <end position="144"/>
    </location>
</feature>
<accession>A0A5S6R490</accession>
<protein>
    <submittedName>
        <fullName evidence="3">Uncharacterized protein</fullName>
    </submittedName>
</protein>
<feature type="compositionally biased region" description="Pro residues" evidence="1">
    <location>
        <begin position="29"/>
        <end position="38"/>
    </location>
</feature>
<dbReference type="Proteomes" id="UP000046395">
    <property type="component" value="Unassembled WGS sequence"/>
</dbReference>
<feature type="compositionally biased region" description="Basic and acidic residues" evidence="1">
    <location>
        <begin position="110"/>
        <end position="122"/>
    </location>
</feature>
<evidence type="ECO:0000313" key="3">
    <source>
        <dbReference type="WBParaSite" id="TMUE_3000014325.1"/>
    </source>
</evidence>
<evidence type="ECO:0000256" key="1">
    <source>
        <dbReference type="SAM" id="MobiDB-lite"/>
    </source>
</evidence>
<name>A0A5S6R490_TRIMR</name>
<proteinExistence type="predicted"/>
<keyword evidence="2" id="KW-1185">Reference proteome</keyword>
<dbReference type="AlphaFoldDB" id="A0A5S6R490"/>
<dbReference type="WBParaSite" id="TMUE_3000014325.1">
    <property type="protein sequence ID" value="TMUE_3000014325.1"/>
    <property type="gene ID" value="WBGene00302179"/>
</dbReference>
<organism evidence="2 3">
    <name type="scientific">Trichuris muris</name>
    <name type="common">Mouse whipworm</name>
    <dbReference type="NCBI Taxonomy" id="70415"/>
    <lineage>
        <taxon>Eukaryota</taxon>
        <taxon>Metazoa</taxon>
        <taxon>Ecdysozoa</taxon>
        <taxon>Nematoda</taxon>
        <taxon>Enoplea</taxon>
        <taxon>Dorylaimia</taxon>
        <taxon>Trichinellida</taxon>
        <taxon>Trichuridae</taxon>
        <taxon>Trichuris</taxon>
    </lineage>
</organism>
<feature type="region of interest" description="Disordered" evidence="1">
    <location>
        <begin position="20"/>
        <end position="144"/>
    </location>
</feature>